<evidence type="ECO:0000256" key="2">
    <source>
        <dbReference type="SAM" id="Phobius"/>
    </source>
</evidence>
<comment type="caution">
    <text evidence="3">The sequence shown here is derived from an EMBL/GenBank/DDBJ whole genome shotgun (WGS) entry which is preliminary data.</text>
</comment>
<reference evidence="3" key="1">
    <citation type="journal article" date="2014" name="Int. J. Syst. Evol. Microbiol.">
        <title>Complete genome sequence of Corynebacterium casei LMG S-19264T (=DSM 44701T), isolated from a smear-ripened cheese.</title>
        <authorList>
            <consortium name="US DOE Joint Genome Institute (JGI-PGF)"/>
            <person name="Walter F."/>
            <person name="Albersmeier A."/>
            <person name="Kalinowski J."/>
            <person name="Ruckert C."/>
        </authorList>
    </citation>
    <scope>NUCLEOTIDE SEQUENCE</scope>
    <source>
        <strain evidence="3">JCM 13064</strain>
    </source>
</reference>
<organism evidence="3 4">
    <name type="scientific">Sphaerisporangium melleum</name>
    <dbReference type="NCBI Taxonomy" id="321316"/>
    <lineage>
        <taxon>Bacteria</taxon>
        <taxon>Bacillati</taxon>
        <taxon>Actinomycetota</taxon>
        <taxon>Actinomycetes</taxon>
        <taxon>Streptosporangiales</taxon>
        <taxon>Streptosporangiaceae</taxon>
        <taxon>Sphaerisporangium</taxon>
    </lineage>
</organism>
<accession>A0A917QXJ9</accession>
<keyword evidence="2" id="KW-0472">Membrane</keyword>
<feature type="transmembrane region" description="Helical" evidence="2">
    <location>
        <begin position="344"/>
        <end position="363"/>
    </location>
</feature>
<dbReference type="Proteomes" id="UP000645217">
    <property type="component" value="Unassembled WGS sequence"/>
</dbReference>
<feature type="region of interest" description="Disordered" evidence="1">
    <location>
        <begin position="270"/>
        <end position="297"/>
    </location>
</feature>
<protein>
    <submittedName>
        <fullName evidence="3">Uncharacterized protein</fullName>
    </submittedName>
</protein>
<proteinExistence type="predicted"/>
<reference evidence="3" key="2">
    <citation type="submission" date="2020-09" db="EMBL/GenBank/DDBJ databases">
        <authorList>
            <person name="Sun Q."/>
            <person name="Ohkuma M."/>
        </authorList>
    </citation>
    <scope>NUCLEOTIDE SEQUENCE</scope>
    <source>
        <strain evidence="3">JCM 13064</strain>
    </source>
</reference>
<dbReference type="AlphaFoldDB" id="A0A917QXJ9"/>
<evidence type="ECO:0000256" key="1">
    <source>
        <dbReference type="SAM" id="MobiDB-lite"/>
    </source>
</evidence>
<dbReference type="RefSeq" id="WP_189162552.1">
    <property type="nucleotide sequence ID" value="NZ_BMNT01000008.1"/>
</dbReference>
<evidence type="ECO:0000313" key="3">
    <source>
        <dbReference type="EMBL" id="GGK76263.1"/>
    </source>
</evidence>
<sequence length="472" mass="48803">MPDGDSIAGYRPTGRSRAGETGTWTDALTPDGTLGGLLWIDPAALAAPGAGERLVAEVSADRRLIRGGVTGLMPITDLVAARGRVWLLTARPGTPSLAELMNGPAPDSGSAAIVLVETAQTLLAVHAAGLAHGALHPGTVVITDEGAALLAERGPAAALLGQASVERDLAAWASLARGLGAVWAADDPRAARLFDHAAATAVTHGLGAARDVLVDGRDVLPTGFATRERLVQTVQQWSASAVPTGRPVPSPGMAEGEIVTLLYAPDAPADRRQADGLPPYPPDTAPSPPGVPTAAAGGGEVRFGPGVPADTAAAQIWRSGREQLTVPANERPPRPRRRRRRRGGLLGSVVVFAVIIAAAAYLWSQRGDPLAVSAVEVRKPKAAGCDSTVVVTGVVTTNGSAGQVSYEWLPTGRKPVRQTDTLRSGESRHEVTLEWDVSGQGTRKLTARLRVLSPVGGSGDPLEDKATFTYKC</sequence>
<evidence type="ECO:0000313" key="4">
    <source>
        <dbReference type="Proteomes" id="UP000645217"/>
    </source>
</evidence>
<feature type="region of interest" description="Disordered" evidence="1">
    <location>
        <begin position="1"/>
        <end position="26"/>
    </location>
</feature>
<dbReference type="EMBL" id="BMNT01000008">
    <property type="protein sequence ID" value="GGK76263.1"/>
    <property type="molecule type" value="Genomic_DNA"/>
</dbReference>
<keyword evidence="2" id="KW-1133">Transmembrane helix</keyword>
<dbReference type="Gene3D" id="1.10.510.10">
    <property type="entry name" value="Transferase(Phosphotransferase) domain 1"/>
    <property type="match status" value="1"/>
</dbReference>
<keyword evidence="2" id="KW-0812">Transmembrane</keyword>
<feature type="compositionally biased region" description="Pro residues" evidence="1">
    <location>
        <begin position="278"/>
        <end position="291"/>
    </location>
</feature>
<feature type="region of interest" description="Disordered" evidence="1">
    <location>
        <begin position="318"/>
        <end position="340"/>
    </location>
</feature>
<gene>
    <name evidence="3" type="ORF">GCM10007964_18790</name>
</gene>
<keyword evidence="4" id="KW-1185">Reference proteome</keyword>
<name>A0A917QXJ9_9ACTN</name>